<dbReference type="Proteomes" id="UP000250266">
    <property type="component" value="Unassembled WGS sequence"/>
</dbReference>
<dbReference type="Pfam" id="PF00172">
    <property type="entry name" value="Zn_clus"/>
    <property type="match status" value="1"/>
</dbReference>
<evidence type="ECO:0000256" key="3">
    <source>
        <dbReference type="ARBA" id="ARBA00023242"/>
    </source>
</evidence>
<sequence>MPLLALLARSVRSARSQTTFQTMDLAGGVRSTKPRLSCLKCAQRKVRCDKLNPCTNCLHAGVTCVPVERQRLPRGRHRATASSASSSTAVDSDVRDRLARLEILVRALVPDSSIINASSGATPLSASAQSLSGWNQPSLEERPDKTGLTSNKSPSAGSSSRDDTTATGPYLGNPFWNDLVQETRGLREILQQAEDDDEDGGRMGKAADAHTQLLGLMGHSARPASFVESLEESATPQIREQLGQIFLLQVDPVFKILHRPSLAAHLVHGERYLNYERDHPTVEALDYAIYYAATISLTDEQCMSMFGANKSVIMAKYRLASEGALAHTDFVMTDDLTVLQAFVLYLIATRSQDGSRRVWTMLSLAARIAQGLFLHTEHPSFPVMRPFERELRRRLWYGVGLLDTQAALERASEPMLPGAWLQASNLPMNIDDAQVWFDFDGELMQSDGFTDMTFTIMTCKAQCIGRLLNFPPLSGPAVSDWYVRQEYVHNFQRTIFSLLQRRNPDETASTPFYWYTKQVAECLTATMQLVAVRPLRQQPCQSPPQVKGSGSLLKLAVKVIQKTQALIQDPRSMPWRWFEGIFAPWHALAVALAEICVCDDVVLLESCWRPVELAFARISRLVGESNRATIWGPMEKLMKQAQVKTKSNITSYGGSSSSSSINNNNNNNNNNPYPYDVGFSPSDHSILANLQLVDVRLTPLPVFSVGCGDQTSTPGLPSEGLDIWPDLGEAMDLLGTTSTSLADTAAWANWENFVNELHVGGDSIFSFD</sequence>
<dbReference type="PROSITE" id="PS00463">
    <property type="entry name" value="ZN2_CY6_FUNGAL_1"/>
    <property type="match status" value="1"/>
</dbReference>
<dbReference type="SUPFAM" id="SSF57701">
    <property type="entry name" value="Zn2/Cys6 DNA-binding domain"/>
    <property type="match status" value="1"/>
</dbReference>
<feature type="domain" description="Zn(2)-C6 fungal-type" evidence="5">
    <location>
        <begin position="37"/>
        <end position="65"/>
    </location>
</feature>
<name>A0A8E2DXN4_9PEZI</name>
<dbReference type="InterPro" id="IPR001138">
    <property type="entry name" value="Zn2Cys6_DnaBD"/>
</dbReference>
<dbReference type="PROSITE" id="PS50048">
    <property type="entry name" value="ZN2_CY6_FUNGAL_2"/>
    <property type="match status" value="1"/>
</dbReference>
<accession>A0A8E2DXN4</accession>
<evidence type="ECO:0000256" key="1">
    <source>
        <dbReference type="ARBA" id="ARBA00004123"/>
    </source>
</evidence>
<gene>
    <name evidence="6" type="ORF">K432DRAFT_430544</name>
</gene>
<dbReference type="GO" id="GO:0003677">
    <property type="term" value="F:DNA binding"/>
    <property type="evidence" value="ECO:0007669"/>
    <property type="project" value="InterPro"/>
</dbReference>
<dbReference type="PANTHER" id="PTHR31001:SF50">
    <property type="entry name" value="ZN(II)2CYS6 TRANSCRIPTION FACTOR (EUROFUNG)"/>
    <property type="match status" value="1"/>
</dbReference>
<evidence type="ECO:0000313" key="6">
    <source>
        <dbReference type="EMBL" id="OCK73523.1"/>
    </source>
</evidence>
<keyword evidence="2" id="KW-0479">Metal-binding</keyword>
<dbReference type="Gene3D" id="4.10.240.10">
    <property type="entry name" value="Zn(2)-C6 fungal-type DNA-binding domain"/>
    <property type="match status" value="1"/>
</dbReference>
<dbReference type="CDD" id="cd00067">
    <property type="entry name" value="GAL4"/>
    <property type="match status" value="1"/>
</dbReference>
<feature type="region of interest" description="Disordered" evidence="4">
    <location>
        <begin position="648"/>
        <end position="672"/>
    </location>
</feature>
<feature type="compositionally biased region" description="Polar residues" evidence="4">
    <location>
        <begin position="125"/>
        <end position="138"/>
    </location>
</feature>
<dbReference type="CDD" id="cd12148">
    <property type="entry name" value="fungal_TF_MHR"/>
    <property type="match status" value="1"/>
</dbReference>
<dbReference type="GO" id="GO:0006351">
    <property type="term" value="P:DNA-templated transcription"/>
    <property type="evidence" value="ECO:0007669"/>
    <property type="project" value="InterPro"/>
</dbReference>
<proteinExistence type="predicted"/>
<dbReference type="PANTHER" id="PTHR31001">
    <property type="entry name" value="UNCHARACTERIZED TRANSCRIPTIONAL REGULATORY PROTEIN"/>
    <property type="match status" value="1"/>
</dbReference>
<dbReference type="OrthoDB" id="424974at2759"/>
<feature type="compositionally biased region" description="Low complexity" evidence="4">
    <location>
        <begin position="648"/>
        <end position="671"/>
    </location>
</feature>
<evidence type="ECO:0000256" key="2">
    <source>
        <dbReference type="ARBA" id="ARBA00022723"/>
    </source>
</evidence>
<evidence type="ECO:0000313" key="7">
    <source>
        <dbReference type="Proteomes" id="UP000250266"/>
    </source>
</evidence>
<keyword evidence="7" id="KW-1185">Reference proteome</keyword>
<dbReference type="SMART" id="SM00066">
    <property type="entry name" value="GAL4"/>
    <property type="match status" value="1"/>
</dbReference>
<dbReference type="GO" id="GO:0000981">
    <property type="term" value="F:DNA-binding transcription factor activity, RNA polymerase II-specific"/>
    <property type="evidence" value="ECO:0007669"/>
    <property type="project" value="InterPro"/>
</dbReference>
<keyword evidence="3" id="KW-0539">Nucleus</keyword>
<dbReference type="Pfam" id="PF04082">
    <property type="entry name" value="Fungal_trans"/>
    <property type="match status" value="1"/>
</dbReference>
<dbReference type="EMBL" id="KV745741">
    <property type="protein sequence ID" value="OCK73523.1"/>
    <property type="molecule type" value="Genomic_DNA"/>
</dbReference>
<feature type="region of interest" description="Disordered" evidence="4">
    <location>
        <begin position="125"/>
        <end position="175"/>
    </location>
</feature>
<dbReference type="InterPro" id="IPR007219">
    <property type="entry name" value="XnlR_reg_dom"/>
</dbReference>
<dbReference type="GO" id="GO:0005634">
    <property type="term" value="C:nucleus"/>
    <property type="evidence" value="ECO:0007669"/>
    <property type="project" value="UniProtKB-SubCell"/>
</dbReference>
<reference evidence="6 7" key="1">
    <citation type="journal article" date="2016" name="Nat. Commun.">
        <title>Ectomycorrhizal ecology is imprinted in the genome of the dominant symbiotic fungus Cenococcum geophilum.</title>
        <authorList>
            <consortium name="DOE Joint Genome Institute"/>
            <person name="Peter M."/>
            <person name="Kohler A."/>
            <person name="Ohm R.A."/>
            <person name="Kuo A."/>
            <person name="Krutzmann J."/>
            <person name="Morin E."/>
            <person name="Arend M."/>
            <person name="Barry K.W."/>
            <person name="Binder M."/>
            <person name="Choi C."/>
            <person name="Clum A."/>
            <person name="Copeland A."/>
            <person name="Grisel N."/>
            <person name="Haridas S."/>
            <person name="Kipfer T."/>
            <person name="LaButti K."/>
            <person name="Lindquist E."/>
            <person name="Lipzen A."/>
            <person name="Maire R."/>
            <person name="Meier B."/>
            <person name="Mihaltcheva S."/>
            <person name="Molinier V."/>
            <person name="Murat C."/>
            <person name="Poggeler S."/>
            <person name="Quandt C.A."/>
            <person name="Sperisen C."/>
            <person name="Tritt A."/>
            <person name="Tisserant E."/>
            <person name="Crous P.W."/>
            <person name="Henrissat B."/>
            <person name="Nehls U."/>
            <person name="Egli S."/>
            <person name="Spatafora J.W."/>
            <person name="Grigoriev I.V."/>
            <person name="Martin F.M."/>
        </authorList>
    </citation>
    <scope>NUCLEOTIDE SEQUENCE [LARGE SCALE GENOMIC DNA]</scope>
    <source>
        <strain evidence="6 7">CBS 459.81</strain>
    </source>
</reference>
<dbReference type="InterPro" id="IPR036864">
    <property type="entry name" value="Zn2-C6_fun-type_DNA-bd_sf"/>
</dbReference>
<comment type="subcellular location">
    <subcellularLocation>
        <location evidence="1">Nucleus</location>
    </subcellularLocation>
</comment>
<organism evidence="6 7">
    <name type="scientific">Lepidopterella palustris CBS 459.81</name>
    <dbReference type="NCBI Taxonomy" id="1314670"/>
    <lineage>
        <taxon>Eukaryota</taxon>
        <taxon>Fungi</taxon>
        <taxon>Dikarya</taxon>
        <taxon>Ascomycota</taxon>
        <taxon>Pezizomycotina</taxon>
        <taxon>Dothideomycetes</taxon>
        <taxon>Pleosporomycetidae</taxon>
        <taxon>Mytilinidiales</taxon>
        <taxon>Argynnaceae</taxon>
        <taxon>Lepidopterella</taxon>
    </lineage>
</organism>
<dbReference type="AlphaFoldDB" id="A0A8E2DXN4"/>
<evidence type="ECO:0000256" key="4">
    <source>
        <dbReference type="SAM" id="MobiDB-lite"/>
    </source>
</evidence>
<evidence type="ECO:0000259" key="5">
    <source>
        <dbReference type="PROSITE" id="PS50048"/>
    </source>
</evidence>
<dbReference type="GO" id="GO:0008270">
    <property type="term" value="F:zinc ion binding"/>
    <property type="evidence" value="ECO:0007669"/>
    <property type="project" value="InterPro"/>
</dbReference>
<feature type="compositionally biased region" description="Polar residues" evidence="4">
    <location>
        <begin position="147"/>
        <end position="159"/>
    </location>
</feature>
<protein>
    <recommendedName>
        <fullName evidence="5">Zn(2)-C6 fungal-type domain-containing protein</fullName>
    </recommendedName>
</protein>
<dbReference type="InterPro" id="IPR050613">
    <property type="entry name" value="Sec_Metabolite_Reg"/>
</dbReference>